<proteinExistence type="predicted"/>
<dbReference type="InParanoid" id="A0A152A6B4"/>
<gene>
    <name evidence="1" type="ORF">DLAC_01788</name>
</gene>
<evidence type="ECO:0000313" key="1">
    <source>
        <dbReference type="EMBL" id="KYR01776.1"/>
    </source>
</evidence>
<comment type="caution">
    <text evidence="1">The sequence shown here is derived from an EMBL/GenBank/DDBJ whole genome shotgun (WGS) entry which is preliminary data.</text>
</comment>
<reference evidence="1 2" key="1">
    <citation type="submission" date="2015-12" db="EMBL/GenBank/DDBJ databases">
        <title>Dictyostelia acquired genes for synthesis and detection of signals that induce cell-type specialization by lateral gene transfer from prokaryotes.</title>
        <authorList>
            <person name="Gloeckner G."/>
            <person name="Schaap P."/>
        </authorList>
    </citation>
    <scope>NUCLEOTIDE SEQUENCE [LARGE SCALE GENOMIC DNA]</scope>
    <source>
        <strain evidence="1 2">TK</strain>
    </source>
</reference>
<dbReference type="Proteomes" id="UP000076078">
    <property type="component" value="Unassembled WGS sequence"/>
</dbReference>
<evidence type="ECO:0008006" key="3">
    <source>
        <dbReference type="Google" id="ProtNLM"/>
    </source>
</evidence>
<keyword evidence="2" id="KW-1185">Reference proteome</keyword>
<name>A0A152A6B4_TIELA</name>
<organism evidence="1 2">
    <name type="scientific">Tieghemostelium lacteum</name>
    <name type="common">Slime mold</name>
    <name type="synonym">Dictyostelium lacteum</name>
    <dbReference type="NCBI Taxonomy" id="361077"/>
    <lineage>
        <taxon>Eukaryota</taxon>
        <taxon>Amoebozoa</taxon>
        <taxon>Evosea</taxon>
        <taxon>Eumycetozoa</taxon>
        <taxon>Dictyostelia</taxon>
        <taxon>Dictyosteliales</taxon>
        <taxon>Raperosteliaceae</taxon>
        <taxon>Tieghemostelium</taxon>
    </lineage>
</organism>
<sequence length="553" mass="63578">MTLPHYIILKILRIITNTLGESKSIFSFINRISLVSKEWKEVLLPKLNFEDSLHIDKKSIRYLQILLEKGLLKNFNLKILISDDTYNELSVLFQDKQFRVGVLDENEEYQTTQVTDLDIHASKFDVFELPDDFRPLHSLSFFQGSLKQVAFYLLPKWSLDRLLSFRPFKYIKDLEFNDMEIPFQLSESLKPLERLETLNLISVKITVANIISCIKQFNLTTLLLQSTPYGHSPERYDEMLSVASESTSLTSLSIFSYFMKTSTEALINLINVNLNLTRLCVCNIHRQENQNFNQKKQEIRNQTLKHLYIDNNSENFLTSWGDVSALTSVQFSDFGQIECSCVKMFHYKSLNTLSITRCTETSLICDIVSLNLSFSLLNLLGPIKFDRGALSAAISKNSKIATFYHAESDKELVMELLLLQHQPLKSLHIVTPNDEITEMEDAIIKSKHVKQLTMNTKPIEFDQTFNSLIRVIKGNFSITNLSFPASSENQMVTSEQLLILDDALNHSPLLSLHWSKNESGIKYDEDGNIENPIEPDEGLESLLSSKLIEYYNF</sequence>
<protein>
    <recommendedName>
        <fullName evidence="3">F-box domain-containing protein</fullName>
    </recommendedName>
</protein>
<accession>A0A152A6B4</accession>
<dbReference type="EMBL" id="LODT01000006">
    <property type="protein sequence ID" value="KYR01776.1"/>
    <property type="molecule type" value="Genomic_DNA"/>
</dbReference>
<dbReference type="SUPFAM" id="SSF52047">
    <property type="entry name" value="RNI-like"/>
    <property type="match status" value="1"/>
</dbReference>
<evidence type="ECO:0000313" key="2">
    <source>
        <dbReference type="Proteomes" id="UP000076078"/>
    </source>
</evidence>
<dbReference type="AlphaFoldDB" id="A0A152A6B4"/>